<sequence length="67" mass="7747">MIKECVNGIRDTVQNNAEKLWEKFLRRVALIALIGIVDTEWTRWHISTPSNIELHTPDNTTKLISSE</sequence>
<evidence type="ECO:0000313" key="2">
    <source>
        <dbReference type="Proteomes" id="UP000216752"/>
    </source>
</evidence>
<dbReference type="EMBL" id="CP155573">
    <property type="protein sequence ID" value="XFO64492.1"/>
    <property type="molecule type" value="Genomic_DNA"/>
</dbReference>
<proteinExistence type="predicted"/>
<reference evidence="1" key="1">
    <citation type="submission" date="2024-05" db="EMBL/GenBank/DDBJ databases">
        <title>Isolation and characterization of Sporomusa carbonis sp. nov., a carboxydotrophic hydrogenogen in the genus of Sporomusa isolated from a charcoal burning pile.</title>
        <authorList>
            <person name="Boeer T."/>
            <person name="Rosenbaum F."/>
            <person name="Eysell L."/>
            <person name="Mueller V."/>
            <person name="Daniel R."/>
            <person name="Poehlein A."/>
        </authorList>
    </citation>
    <scope>NUCLEOTIDE SEQUENCE [LARGE SCALE GENOMIC DNA]</scope>
    <source>
        <strain evidence="1">DSM 10669</strain>
    </source>
</reference>
<accession>A0ABZ3IFP0</accession>
<dbReference type="RefSeq" id="WP_094605762.1">
    <property type="nucleotide sequence ID" value="NZ_CP155573.1"/>
</dbReference>
<organism evidence="1 2">
    <name type="scientific">Sporomusa silvacetica DSM 10669</name>
    <dbReference type="NCBI Taxonomy" id="1123289"/>
    <lineage>
        <taxon>Bacteria</taxon>
        <taxon>Bacillati</taxon>
        <taxon>Bacillota</taxon>
        <taxon>Negativicutes</taxon>
        <taxon>Selenomonadales</taxon>
        <taxon>Sporomusaceae</taxon>
        <taxon>Sporomusa</taxon>
    </lineage>
</organism>
<gene>
    <name evidence="1" type="ORF">SPSIL_005940</name>
</gene>
<name>A0ABZ3IFP0_9FIRM</name>
<protein>
    <submittedName>
        <fullName evidence="1">Uncharacterized protein</fullName>
    </submittedName>
</protein>
<evidence type="ECO:0000313" key="1">
    <source>
        <dbReference type="EMBL" id="XFO64492.1"/>
    </source>
</evidence>
<keyword evidence="2" id="KW-1185">Reference proteome</keyword>
<dbReference type="Proteomes" id="UP000216752">
    <property type="component" value="Chromosome"/>
</dbReference>